<organism evidence="8 9">
    <name type="scientific">Luteimonas composti</name>
    <dbReference type="NCBI Taxonomy" id="398257"/>
    <lineage>
        <taxon>Bacteria</taxon>
        <taxon>Pseudomonadati</taxon>
        <taxon>Pseudomonadota</taxon>
        <taxon>Gammaproteobacteria</taxon>
        <taxon>Lysobacterales</taxon>
        <taxon>Lysobacteraceae</taxon>
        <taxon>Luteimonas</taxon>
    </lineage>
</organism>
<dbReference type="InterPro" id="IPR017896">
    <property type="entry name" value="4Fe4S_Fe-S-bd"/>
</dbReference>
<dbReference type="Pfam" id="PF13187">
    <property type="entry name" value="Fer4_9"/>
    <property type="match status" value="1"/>
</dbReference>
<name>A0ABT6MSD4_9GAMM</name>
<comment type="subunit">
    <text evidence="6">Interacts with the cytoplasmic NapA precursor.</text>
</comment>
<accession>A0ABT6MSD4</accession>
<dbReference type="Proteomes" id="UP001160550">
    <property type="component" value="Unassembled WGS sequence"/>
</dbReference>
<dbReference type="NCBIfam" id="TIGR00402">
    <property type="entry name" value="napF"/>
    <property type="match status" value="1"/>
</dbReference>
<feature type="domain" description="4Fe-4S ferredoxin-type" evidence="7">
    <location>
        <begin position="53"/>
        <end position="84"/>
    </location>
</feature>
<feature type="binding site" evidence="6">
    <location>
        <position position="64"/>
    </location>
    <ligand>
        <name>[4Fe-4S] cluster</name>
        <dbReference type="ChEBI" id="CHEBI:49883"/>
        <label>2</label>
    </ligand>
</feature>
<feature type="binding site" evidence="6">
    <location>
        <position position="35"/>
    </location>
    <ligand>
        <name>[4Fe-4S] cluster</name>
        <dbReference type="ChEBI" id="CHEBI:49883"/>
        <label>1</label>
    </ligand>
</feature>
<dbReference type="EMBL" id="JARYGX010000021">
    <property type="protein sequence ID" value="MDH7453524.1"/>
    <property type="molecule type" value="Genomic_DNA"/>
</dbReference>
<dbReference type="RefSeq" id="WP_280942744.1">
    <property type="nucleotide sequence ID" value="NZ_JARYGX010000021.1"/>
</dbReference>
<proteinExistence type="inferred from homology"/>
<reference evidence="8" key="2">
    <citation type="submission" date="2023-04" db="EMBL/GenBank/DDBJ databases">
        <authorList>
            <person name="Sun J.-Q."/>
        </authorList>
    </citation>
    <scope>NUCLEOTIDE SEQUENCE</scope>
    <source>
        <strain evidence="8">CC-YY355</strain>
    </source>
</reference>
<comment type="cofactor">
    <cofactor evidence="6">
        <name>[4Fe-4S] cluster</name>
        <dbReference type="ChEBI" id="CHEBI:49883"/>
    </cofactor>
</comment>
<keyword evidence="1 6" id="KW-0004">4Fe-4S</keyword>
<evidence type="ECO:0000256" key="3">
    <source>
        <dbReference type="ARBA" id="ARBA00022737"/>
    </source>
</evidence>
<dbReference type="SUPFAM" id="SSF54862">
    <property type="entry name" value="4Fe-4S ferredoxins"/>
    <property type="match status" value="1"/>
</dbReference>
<evidence type="ECO:0000256" key="4">
    <source>
        <dbReference type="ARBA" id="ARBA00023004"/>
    </source>
</evidence>
<evidence type="ECO:0000259" key="7">
    <source>
        <dbReference type="PROSITE" id="PS51379"/>
    </source>
</evidence>
<evidence type="ECO:0000256" key="6">
    <source>
        <dbReference type="HAMAP-Rule" id="MF_02201"/>
    </source>
</evidence>
<protein>
    <recommendedName>
        <fullName evidence="6">Ferredoxin-type protein NapF</fullName>
    </recommendedName>
</protein>
<dbReference type="CDD" id="cd10564">
    <property type="entry name" value="NapF_like"/>
    <property type="match status" value="1"/>
</dbReference>
<feature type="binding site" evidence="6">
    <location>
        <position position="135"/>
    </location>
    <ligand>
        <name>[4Fe-4S] cluster</name>
        <dbReference type="ChEBI" id="CHEBI:49883"/>
        <label>3</label>
    </ligand>
</feature>
<feature type="binding site" evidence="6">
    <location>
        <position position="32"/>
    </location>
    <ligand>
        <name>[4Fe-4S] cluster</name>
        <dbReference type="ChEBI" id="CHEBI:49883"/>
        <label>1</label>
    </ligand>
</feature>
<dbReference type="Gene3D" id="3.30.70.20">
    <property type="match status" value="2"/>
</dbReference>
<evidence type="ECO:0000313" key="9">
    <source>
        <dbReference type="Proteomes" id="UP001160550"/>
    </source>
</evidence>
<keyword evidence="4 6" id="KW-0408">Iron</keyword>
<evidence type="ECO:0000256" key="2">
    <source>
        <dbReference type="ARBA" id="ARBA00022723"/>
    </source>
</evidence>
<feature type="binding site" evidence="6">
    <location>
        <position position="141"/>
    </location>
    <ligand>
        <name>[4Fe-4S] cluster</name>
        <dbReference type="ChEBI" id="CHEBI:49883"/>
        <label>3</label>
    </ligand>
</feature>
<comment type="function">
    <text evidence="6">Could be involved in the maturation of NapA, the catalytic subunit of the periplasmic nitrate reductase, before its export into the periplasm.</text>
</comment>
<feature type="binding site" evidence="6">
    <location>
        <position position="138"/>
    </location>
    <ligand>
        <name>[4Fe-4S] cluster</name>
        <dbReference type="ChEBI" id="CHEBI:49883"/>
        <label>3</label>
    </ligand>
</feature>
<dbReference type="InterPro" id="IPR050157">
    <property type="entry name" value="PSI_iron-sulfur_center"/>
</dbReference>
<dbReference type="PANTHER" id="PTHR24960:SF46">
    <property type="entry name" value="FERREDOXIN-TYPE PROTEIN NAPF"/>
    <property type="match status" value="1"/>
</dbReference>
<keyword evidence="2 6" id="KW-0479">Metal-binding</keyword>
<keyword evidence="5 6" id="KW-0411">Iron-sulfur</keyword>
<feature type="domain" description="4Fe-4S ferredoxin-type" evidence="7">
    <location>
        <begin position="126"/>
        <end position="155"/>
    </location>
</feature>
<feature type="binding site" evidence="6">
    <location>
        <position position="74"/>
    </location>
    <ligand>
        <name>[4Fe-4S] cluster</name>
        <dbReference type="ChEBI" id="CHEBI:49883"/>
        <label>2</label>
    </ligand>
</feature>
<dbReference type="PROSITE" id="PS00198">
    <property type="entry name" value="4FE4S_FER_1"/>
    <property type="match status" value="2"/>
</dbReference>
<feature type="binding site" evidence="6">
    <location>
        <position position="70"/>
    </location>
    <ligand>
        <name>[4Fe-4S] cluster</name>
        <dbReference type="ChEBI" id="CHEBI:49883"/>
        <label>2</label>
    </ligand>
</feature>
<feature type="binding site" evidence="6">
    <location>
        <position position="42"/>
    </location>
    <ligand>
        <name>[4Fe-4S] cluster</name>
        <dbReference type="ChEBI" id="CHEBI:49883"/>
        <label>1</label>
    </ligand>
</feature>
<feature type="domain" description="4Fe-4S ferredoxin-type" evidence="7">
    <location>
        <begin position="19"/>
        <end position="52"/>
    </location>
</feature>
<dbReference type="InterPro" id="IPR017900">
    <property type="entry name" value="4Fe4S_Fe_S_CS"/>
</dbReference>
<dbReference type="InterPro" id="IPR004496">
    <property type="entry name" value="NapF"/>
</dbReference>
<feature type="binding site" evidence="6">
    <location>
        <position position="145"/>
    </location>
    <ligand>
        <name>[4Fe-4S] cluster</name>
        <dbReference type="ChEBI" id="CHEBI:49883"/>
        <label>3</label>
    </ligand>
</feature>
<evidence type="ECO:0000256" key="5">
    <source>
        <dbReference type="ARBA" id="ARBA00023014"/>
    </source>
</evidence>
<sequence>MSRRTLLRGRLRGEPVLRPPWAIDESPFSDACTGCGDCVRACPEAVLVQAAGGLPMFDPRRGECSFCGDCAGACDAQLFRPVEQRPWALRALVGQECLATQGVVCFSCRDACPTAAIRFAPSRTMPVPEVLSDRCTGCGACIAGCPAGALSLSALHEEAIDA</sequence>
<gene>
    <name evidence="6 8" type="primary">napF</name>
    <name evidence="8" type="ORF">QF205_10665</name>
</gene>
<evidence type="ECO:0000256" key="1">
    <source>
        <dbReference type="ARBA" id="ARBA00022485"/>
    </source>
</evidence>
<dbReference type="HAMAP" id="MF_02201">
    <property type="entry name" value="NapF"/>
    <property type="match status" value="1"/>
</dbReference>
<keyword evidence="9" id="KW-1185">Reference proteome</keyword>
<feature type="binding site" evidence="6">
    <location>
        <position position="38"/>
    </location>
    <ligand>
        <name>[4Fe-4S] cluster</name>
        <dbReference type="ChEBI" id="CHEBI:49883"/>
        <label>1</label>
    </ligand>
</feature>
<comment type="caution">
    <text evidence="8">The sequence shown here is derived from an EMBL/GenBank/DDBJ whole genome shotgun (WGS) entry which is preliminary data.</text>
</comment>
<comment type="subcellular location">
    <subcellularLocation>
        <location evidence="6">Cytoplasm</location>
    </subcellularLocation>
</comment>
<feature type="binding site" evidence="6">
    <location>
        <position position="67"/>
    </location>
    <ligand>
        <name>[4Fe-4S] cluster</name>
        <dbReference type="ChEBI" id="CHEBI:49883"/>
        <label>2</label>
    </ligand>
</feature>
<dbReference type="Pfam" id="PF12838">
    <property type="entry name" value="Fer4_7"/>
    <property type="match status" value="1"/>
</dbReference>
<comment type="similarity">
    <text evidence="6">Belongs to the NapF family.</text>
</comment>
<keyword evidence="6" id="KW-0963">Cytoplasm</keyword>
<reference evidence="8" key="1">
    <citation type="journal article" date="2007" name="Int. J. Syst. Evol. Microbiol.">
        <title>Luteimonas composti sp. nov., a moderately thermophilic bacterium isolated from food waste.</title>
        <authorList>
            <person name="Young C.C."/>
            <person name="Kampfer P."/>
            <person name="Chen W.M."/>
            <person name="Yen W.S."/>
            <person name="Arun A.B."/>
            <person name="Lai W.A."/>
            <person name="Shen F.T."/>
            <person name="Rekha P.D."/>
            <person name="Lin K.Y."/>
            <person name="Chou J.H."/>
        </authorList>
    </citation>
    <scope>NUCLEOTIDE SEQUENCE</scope>
    <source>
        <strain evidence="8">CC-YY355</strain>
    </source>
</reference>
<evidence type="ECO:0000313" key="8">
    <source>
        <dbReference type="EMBL" id="MDH7453524.1"/>
    </source>
</evidence>
<dbReference type="PROSITE" id="PS51379">
    <property type="entry name" value="4FE4S_FER_2"/>
    <property type="match status" value="3"/>
</dbReference>
<dbReference type="PANTHER" id="PTHR24960">
    <property type="entry name" value="PHOTOSYSTEM I IRON-SULFUR CENTER-RELATED"/>
    <property type="match status" value="1"/>
</dbReference>
<keyword evidence="3 6" id="KW-0677">Repeat</keyword>